<evidence type="ECO:0000259" key="4">
    <source>
        <dbReference type="PROSITE" id="PS51987"/>
    </source>
</evidence>
<name>A0A0U3HA49_9CREN</name>
<dbReference type="SUPFAM" id="SSF55931">
    <property type="entry name" value="Glutamine synthetase/guanido kinase"/>
    <property type="match status" value="1"/>
</dbReference>
<evidence type="ECO:0000256" key="1">
    <source>
        <dbReference type="ARBA" id="ARBA00022598"/>
    </source>
</evidence>
<dbReference type="Pfam" id="PF00120">
    <property type="entry name" value="Gln-synt_C"/>
    <property type="match status" value="1"/>
</dbReference>
<dbReference type="PaxDb" id="1435377-SUSAZ_02520"/>
<dbReference type="Gene3D" id="3.10.20.70">
    <property type="entry name" value="Glutamine synthetase, N-terminal domain"/>
    <property type="match status" value="1"/>
</dbReference>
<dbReference type="GO" id="GO:0006542">
    <property type="term" value="P:glutamine biosynthetic process"/>
    <property type="evidence" value="ECO:0007669"/>
    <property type="project" value="InterPro"/>
</dbReference>
<dbReference type="SMART" id="SM01230">
    <property type="entry name" value="Gln-synt_C"/>
    <property type="match status" value="1"/>
</dbReference>
<comment type="similarity">
    <text evidence="2 3">Belongs to the glutamine synthetase family.</text>
</comment>
<sequence>MLKDEILELLKSGRIDYVRVVFVDILGNVRGRSLRRAEFEKVLNERGVEYSESLILLDYRDEPIRSTYADMFAQADLATFSVIPYLERTGRVLSYLTQIDGSPHPLCSRSLLIKGIQKLEEVGLKLQVAFEPTFYLIKFKDSRAVPADEARAFSLEGLMEEQNLLKDLIKNLGSSNIKVQSVNKHYGPGQYEITFSLSDVLEAADSLIFARETIRDTARLYNAYSTFMPKPFRNYPSSSMDIFLKILDKDNNPVGVDANDSKGLGLSKILYNFIAGIIEHLPSIIAIASPTINSYKRFKEVVTPTIMGVGTERHFVLRIPVTYKDYGIIEFRLADPLANPYLLLSSLIFSGIDGIERNLDVEVNQSLGILPTSLREAVKSLDKDTKLKYNLGQEIINTFVELKNKEIEDYEGEITDWEINAYLKSGW</sequence>
<dbReference type="OrthoDB" id="36124at2157"/>
<evidence type="ECO:0000256" key="2">
    <source>
        <dbReference type="PROSITE-ProRule" id="PRU01331"/>
    </source>
</evidence>
<dbReference type="GO" id="GO:0004356">
    <property type="term" value="F:glutamine synthetase activity"/>
    <property type="evidence" value="ECO:0007669"/>
    <property type="project" value="InterPro"/>
</dbReference>
<dbReference type="InterPro" id="IPR014746">
    <property type="entry name" value="Gln_synth/guanido_kin_cat_dom"/>
</dbReference>
<dbReference type="PANTHER" id="PTHR43785:SF12">
    <property type="entry name" value="TYPE-1 GLUTAMINE SYNTHETASE 2"/>
    <property type="match status" value="1"/>
</dbReference>
<dbReference type="GeneID" id="14551083"/>
<dbReference type="Proteomes" id="UP000060043">
    <property type="component" value="Chromosome"/>
</dbReference>
<evidence type="ECO:0000256" key="3">
    <source>
        <dbReference type="RuleBase" id="RU000384"/>
    </source>
</evidence>
<dbReference type="SUPFAM" id="SSF54368">
    <property type="entry name" value="Glutamine synthetase, N-terminal domain"/>
    <property type="match status" value="1"/>
</dbReference>
<dbReference type="PROSITE" id="PS51987">
    <property type="entry name" value="GS_CATALYTIC"/>
    <property type="match status" value="1"/>
</dbReference>
<dbReference type="EMBL" id="CP013695">
    <property type="protein sequence ID" value="ALU31839.1"/>
    <property type="molecule type" value="Genomic_DNA"/>
</dbReference>
<accession>A0A0U3HA49</accession>
<dbReference type="OMA" id="QRCEDPD"/>
<reference evidence="5 6" key="1">
    <citation type="submission" date="2015-12" db="EMBL/GenBank/DDBJ databases">
        <title>A stable core within a dynamic pangenome in Sulfolobus acidocaldarius.</title>
        <authorList>
            <person name="Anderson R."/>
            <person name="Kouris A."/>
            <person name="Seward C."/>
            <person name="Campbell K."/>
            <person name="Whitaker R."/>
        </authorList>
    </citation>
    <scope>NUCLEOTIDE SEQUENCE [LARGE SCALE GENOMIC DNA]</scope>
    <source>
        <strain evidence="5 6">NG05B_CO5_07</strain>
    </source>
</reference>
<proteinExistence type="inferred from homology"/>
<gene>
    <name evidence="5" type="ORF">ATZ20_06610</name>
</gene>
<organism evidence="5 6">
    <name type="scientific">Sulfolobus acidocaldarius</name>
    <dbReference type="NCBI Taxonomy" id="2285"/>
    <lineage>
        <taxon>Archaea</taxon>
        <taxon>Thermoproteota</taxon>
        <taxon>Thermoprotei</taxon>
        <taxon>Sulfolobales</taxon>
        <taxon>Sulfolobaceae</taxon>
        <taxon>Sulfolobus</taxon>
    </lineage>
</organism>
<dbReference type="InterPro" id="IPR008146">
    <property type="entry name" value="Gln_synth_cat_dom"/>
</dbReference>
<dbReference type="AlphaFoldDB" id="A0A0U3HA49"/>
<dbReference type="RefSeq" id="WP_011277455.1">
    <property type="nucleotide sequence ID" value="NZ_CP013695.1"/>
</dbReference>
<dbReference type="PANTHER" id="PTHR43785">
    <property type="entry name" value="GAMMA-GLUTAMYLPUTRESCINE SYNTHETASE"/>
    <property type="match status" value="1"/>
</dbReference>
<feature type="domain" description="GS catalytic" evidence="4">
    <location>
        <begin position="108"/>
        <end position="427"/>
    </location>
</feature>
<protein>
    <submittedName>
        <fullName evidence="5">Glutamine synthetase</fullName>
    </submittedName>
</protein>
<dbReference type="InterPro" id="IPR036651">
    <property type="entry name" value="Gln_synt_N_sf"/>
</dbReference>
<dbReference type="Gene3D" id="3.30.590.10">
    <property type="entry name" value="Glutamine synthetase/guanido kinase, catalytic domain"/>
    <property type="match status" value="1"/>
</dbReference>
<keyword evidence="1" id="KW-0436">Ligase</keyword>
<evidence type="ECO:0000313" key="6">
    <source>
        <dbReference type="Proteomes" id="UP000060043"/>
    </source>
</evidence>
<dbReference type="STRING" id="1435377.SUSAZ_02520"/>
<evidence type="ECO:0000313" key="5">
    <source>
        <dbReference type="EMBL" id="ALU31839.1"/>
    </source>
</evidence>